<evidence type="ECO:0000259" key="7">
    <source>
        <dbReference type="Pfam" id="PF01103"/>
    </source>
</evidence>
<feature type="domain" description="Bacterial surface antigen (D15)" evidence="7">
    <location>
        <begin position="581"/>
        <end position="766"/>
    </location>
</feature>
<organism evidence="8 9">
    <name type="scientific">Heminiphilus faecis</name>
    <dbReference type="NCBI Taxonomy" id="2601703"/>
    <lineage>
        <taxon>Bacteria</taxon>
        <taxon>Pseudomonadati</taxon>
        <taxon>Bacteroidota</taxon>
        <taxon>Bacteroidia</taxon>
        <taxon>Bacteroidales</taxon>
        <taxon>Muribaculaceae</taxon>
        <taxon>Heminiphilus</taxon>
    </lineage>
</organism>
<dbReference type="PANTHER" id="PTHR12815">
    <property type="entry name" value="SORTING AND ASSEMBLY MACHINERY SAMM50 PROTEIN FAMILY MEMBER"/>
    <property type="match status" value="1"/>
</dbReference>
<keyword evidence="3 6" id="KW-0732">Signal</keyword>
<sequence length="769" mass="86642">MTRISNMTLRCFFRLFASVMVVSLVSSCSTTKRLGPDDVLYTGVKKIEIVGADNQKVPGSVKAKVETAVDVAPNNYIKALKWRYPFPLGLWVYNNWPNPEKGFKHWIYEKLAEEPVLVSDVRPQLRTKMIETELDNSGYFRNTASYELIYNKKNPKKAKIFYRIETGPGYLLDSIELLPDTCHLYHKIDSLARVSTYLKPGNRYSTDSLSVARTKITNSLRNLGYYFFRPEYIEYLADSTITPERIALRMTIARNTPKFAKSRFRTGDITVYVNRNQGGGTPDTTVTRRGTIIRMMPSKLRTGLIPGCVTFREGKTFSVSDMNRTQTYLSRLGIFNYINIEAIPDTTSATPTLDVAIECTFDAPYEASIEANVASKSNSYIGPGVTVSVTNRNLFGGGEQLRVGLTGAYEWQTGHGSGGSMFNSYEIGINSSLAFPRLLLPRFIGLSRRNLNWTRFTLNADLLNRPHYFNMAQFSASMNYDWQMRRYFTYTFTPLKLTFIKMIRTTELFDSIIGANPAVGLSFRNQFIPQIGWSMIYDRAMNRDNLINVQASVAEAGNLMWTLWRACGVRGEKRLFGMPFSQFVKGTAQVVYSRRLSGENWLVTRVFGGIAHAYGNSAEVPYSEQFYVGGANSVRAFAVRSIGPGSYHPAGDRDNNFDETGTFKFEFNVEYRFPIVGPLHGALFLDSGNVWLLKDDPERPGSKLEGSTFFKDLAVGTGVGLRFDISMLVLRADLGIGIHAPYDTGKSGYYNMRSFKDSLAFHLAIGYPF</sequence>
<evidence type="ECO:0000256" key="2">
    <source>
        <dbReference type="ARBA" id="ARBA00022692"/>
    </source>
</evidence>
<evidence type="ECO:0000256" key="3">
    <source>
        <dbReference type="ARBA" id="ARBA00022729"/>
    </source>
</evidence>
<keyword evidence="2" id="KW-0812">Transmembrane</keyword>
<feature type="signal peptide" evidence="6">
    <location>
        <begin position="1"/>
        <end position="17"/>
    </location>
</feature>
<dbReference type="PROSITE" id="PS51257">
    <property type="entry name" value="PROKAR_LIPOPROTEIN"/>
    <property type="match status" value="1"/>
</dbReference>
<dbReference type="InterPro" id="IPR039910">
    <property type="entry name" value="D15-like"/>
</dbReference>
<dbReference type="EMBL" id="JBCLPP010000024">
    <property type="protein sequence ID" value="MEY8245814.1"/>
    <property type="molecule type" value="Genomic_DNA"/>
</dbReference>
<evidence type="ECO:0000313" key="9">
    <source>
        <dbReference type="Proteomes" id="UP001565200"/>
    </source>
</evidence>
<comment type="subcellular location">
    <subcellularLocation>
        <location evidence="1">Membrane</location>
    </subcellularLocation>
</comment>
<evidence type="ECO:0000256" key="1">
    <source>
        <dbReference type="ARBA" id="ARBA00004370"/>
    </source>
</evidence>
<keyword evidence="5" id="KW-0998">Cell outer membrane</keyword>
<protein>
    <submittedName>
        <fullName evidence="8">BamA/TamA family outer membrane protein</fullName>
    </submittedName>
</protein>
<evidence type="ECO:0000313" key="8">
    <source>
        <dbReference type="EMBL" id="MEY8245814.1"/>
    </source>
</evidence>
<name>A0ABV4D0F2_9BACT</name>
<evidence type="ECO:0000256" key="4">
    <source>
        <dbReference type="ARBA" id="ARBA00023136"/>
    </source>
</evidence>
<reference evidence="8 9" key="1">
    <citation type="submission" date="2024-03" db="EMBL/GenBank/DDBJ databases">
        <title>Mouse gut bacterial collection (mGBC) of GemPharmatech.</title>
        <authorList>
            <person name="He Y."/>
            <person name="Dong L."/>
            <person name="Wu D."/>
            <person name="Gao X."/>
            <person name="Lin Z."/>
        </authorList>
    </citation>
    <scope>NUCLEOTIDE SEQUENCE [LARGE SCALE GENOMIC DNA]</scope>
    <source>
        <strain evidence="8 9">54-13</strain>
    </source>
</reference>
<dbReference type="Gene3D" id="3.10.20.310">
    <property type="entry name" value="membrane protein fhac"/>
    <property type="match status" value="1"/>
</dbReference>
<feature type="chain" id="PRO_5045257391" evidence="6">
    <location>
        <begin position="18"/>
        <end position="769"/>
    </location>
</feature>
<dbReference type="RefSeq" id="WP_369863525.1">
    <property type="nucleotide sequence ID" value="NZ_JBCLPP010000024.1"/>
</dbReference>
<comment type="caution">
    <text evidence="8">The sequence shown here is derived from an EMBL/GenBank/DDBJ whole genome shotgun (WGS) entry which is preliminary data.</text>
</comment>
<dbReference type="InterPro" id="IPR000184">
    <property type="entry name" value="Bac_surfAg_D15"/>
</dbReference>
<dbReference type="Proteomes" id="UP001565200">
    <property type="component" value="Unassembled WGS sequence"/>
</dbReference>
<keyword evidence="9" id="KW-1185">Reference proteome</keyword>
<proteinExistence type="predicted"/>
<evidence type="ECO:0000256" key="6">
    <source>
        <dbReference type="SAM" id="SignalP"/>
    </source>
</evidence>
<keyword evidence="4" id="KW-0472">Membrane</keyword>
<evidence type="ECO:0000256" key="5">
    <source>
        <dbReference type="ARBA" id="ARBA00023237"/>
    </source>
</evidence>
<dbReference type="PANTHER" id="PTHR12815:SF47">
    <property type="entry name" value="TRANSLOCATION AND ASSEMBLY MODULE SUBUNIT TAMA"/>
    <property type="match status" value="1"/>
</dbReference>
<dbReference type="Gene3D" id="2.40.160.50">
    <property type="entry name" value="membrane protein fhac: a member of the omp85/tpsb transporter family"/>
    <property type="match status" value="1"/>
</dbReference>
<accession>A0ABV4D0F2</accession>
<gene>
    <name evidence="8" type="ORF">AAK873_09340</name>
</gene>
<dbReference type="Pfam" id="PF01103">
    <property type="entry name" value="Omp85"/>
    <property type="match status" value="1"/>
</dbReference>